<dbReference type="AlphaFoldDB" id="A0A3M9XAR5"/>
<protein>
    <submittedName>
        <fullName evidence="1">Uncharacterized protein</fullName>
    </submittedName>
</protein>
<proteinExistence type="predicted"/>
<dbReference type="RefSeq" id="WP_123168037.1">
    <property type="nucleotide sequence ID" value="NZ_QKOD01000003.1"/>
</dbReference>
<reference evidence="1 2" key="1">
    <citation type="journal article" date="2018" name="Mol. Plant Microbe Interact.">
        <title>Taxonomically Different Co-Microsymbionts of a Relict Legume, Oxytropis popoviana, Have Complementary Sets of Symbiotic Genes and Together Increase the Efficiency of Plant Nodulation.</title>
        <authorList>
            <person name="Safronova V."/>
            <person name="Belimov A."/>
            <person name="Sazanova A."/>
            <person name="Chirak E."/>
            <person name="Verkhozina A."/>
            <person name="Kuznetsova I."/>
            <person name="Andronov E."/>
            <person name="Puhalsky J."/>
            <person name="Tikhonovich I."/>
        </authorList>
    </citation>
    <scope>NUCLEOTIDE SEQUENCE [LARGE SCALE GENOMIC DNA]</scope>
    <source>
        <strain evidence="1 2">Opo-235</strain>
    </source>
</reference>
<dbReference type="Proteomes" id="UP000275436">
    <property type="component" value="Unassembled WGS sequence"/>
</dbReference>
<dbReference type="CDD" id="cd20698">
    <property type="entry name" value="CdiI_Kp-like"/>
    <property type="match status" value="1"/>
</dbReference>
<name>A0A3M9XAR5_9HYPH</name>
<comment type="caution">
    <text evidence="1">The sequence shown here is derived from an EMBL/GenBank/DDBJ whole genome shotgun (WGS) entry which is preliminary data.</text>
</comment>
<sequence length="115" mass="12935">MKFPGRADFQAAFGLEPEDEDPSMAYVRYVFRSNTSSLELDVSFSGVLESFQIITRIHGSVVGSISSERTISLVIDQDENGTKALHVTFDIKGIVAEARITFEPDISYQWWLINE</sequence>
<evidence type="ECO:0000313" key="2">
    <source>
        <dbReference type="Proteomes" id="UP000275436"/>
    </source>
</evidence>
<gene>
    <name evidence="1" type="ORF">DNR46_12885</name>
</gene>
<dbReference type="EMBL" id="QKOD01000003">
    <property type="protein sequence ID" value="RNJ44816.1"/>
    <property type="molecule type" value="Genomic_DNA"/>
</dbReference>
<evidence type="ECO:0000313" key="1">
    <source>
        <dbReference type="EMBL" id="RNJ44816.1"/>
    </source>
</evidence>
<organism evidence="1 2">
    <name type="scientific">Mesorhizobium japonicum</name>
    <dbReference type="NCBI Taxonomy" id="2066070"/>
    <lineage>
        <taxon>Bacteria</taxon>
        <taxon>Pseudomonadati</taxon>
        <taxon>Pseudomonadota</taxon>
        <taxon>Alphaproteobacteria</taxon>
        <taxon>Hyphomicrobiales</taxon>
        <taxon>Phyllobacteriaceae</taxon>
        <taxon>Mesorhizobium</taxon>
    </lineage>
</organism>
<accession>A0A3M9XAR5</accession>